<dbReference type="AlphaFoldDB" id="A0A9D2NA68"/>
<proteinExistence type="predicted"/>
<dbReference type="Gene3D" id="1.10.10.1150">
    <property type="entry name" value="Coenzyme PQQ synthesis protein D (PqqD)"/>
    <property type="match status" value="1"/>
</dbReference>
<comment type="caution">
    <text evidence="2">The sequence shown here is derived from an EMBL/GenBank/DDBJ whole genome shotgun (WGS) entry which is preliminary data.</text>
</comment>
<evidence type="ECO:0000313" key="2">
    <source>
        <dbReference type="EMBL" id="HJC14542.1"/>
    </source>
</evidence>
<evidence type="ECO:0000313" key="3">
    <source>
        <dbReference type="Proteomes" id="UP000823849"/>
    </source>
</evidence>
<gene>
    <name evidence="2" type="ORF">H9705_01760</name>
</gene>
<organism evidence="2 3">
    <name type="scientific">Candidatus Fusicatenibacter intestinigallinarum</name>
    <dbReference type="NCBI Taxonomy" id="2838598"/>
    <lineage>
        <taxon>Bacteria</taxon>
        <taxon>Bacillati</taxon>
        <taxon>Bacillota</taxon>
        <taxon>Clostridia</taxon>
        <taxon>Lachnospirales</taxon>
        <taxon>Lachnospiraceae</taxon>
        <taxon>Fusicatenibacter</taxon>
    </lineage>
</organism>
<sequence length="141" mass="15893">MLKKIYQTSGETSKNETESSLNRKENVADSVRFMANPDFMLREIAGEAVLIPVGEAGVFENSVISLNETCSFLWKLFQTPRTVSEAVALAKEEYADPDGVMEQGIYQFVKDYLKYNLLREEENDEKSMELTGDNGSEICSE</sequence>
<dbReference type="EMBL" id="DWWU01000009">
    <property type="protein sequence ID" value="HJC14542.1"/>
    <property type="molecule type" value="Genomic_DNA"/>
</dbReference>
<feature type="region of interest" description="Disordered" evidence="1">
    <location>
        <begin position="1"/>
        <end position="23"/>
    </location>
</feature>
<feature type="compositionally biased region" description="Basic and acidic residues" evidence="1">
    <location>
        <begin position="13"/>
        <end position="23"/>
    </location>
</feature>
<reference evidence="2" key="1">
    <citation type="journal article" date="2021" name="PeerJ">
        <title>Extensive microbial diversity within the chicken gut microbiome revealed by metagenomics and culture.</title>
        <authorList>
            <person name="Gilroy R."/>
            <person name="Ravi A."/>
            <person name="Getino M."/>
            <person name="Pursley I."/>
            <person name="Horton D.L."/>
            <person name="Alikhan N.F."/>
            <person name="Baker D."/>
            <person name="Gharbi K."/>
            <person name="Hall N."/>
            <person name="Watson M."/>
            <person name="Adriaenssens E.M."/>
            <person name="Foster-Nyarko E."/>
            <person name="Jarju S."/>
            <person name="Secka A."/>
            <person name="Antonio M."/>
            <person name="Oren A."/>
            <person name="Chaudhuri R.R."/>
            <person name="La Ragione R."/>
            <person name="Hildebrand F."/>
            <person name="Pallen M.J."/>
        </authorList>
    </citation>
    <scope>NUCLEOTIDE SEQUENCE</scope>
    <source>
        <strain evidence="2">CHK185-5351</strain>
    </source>
</reference>
<dbReference type="InterPro" id="IPR008792">
    <property type="entry name" value="PQQD"/>
</dbReference>
<dbReference type="InterPro" id="IPR041881">
    <property type="entry name" value="PqqD_sf"/>
</dbReference>
<feature type="compositionally biased region" description="Polar residues" evidence="1">
    <location>
        <begin position="1"/>
        <end position="12"/>
    </location>
</feature>
<dbReference type="Pfam" id="PF05402">
    <property type="entry name" value="PqqD"/>
    <property type="match status" value="1"/>
</dbReference>
<dbReference type="Proteomes" id="UP000823849">
    <property type="component" value="Unassembled WGS sequence"/>
</dbReference>
<accession>A0A9D2NA68</accession>
<name>A0A9D2NA68_9FIRM</name>
<evidence type="ECO:0000256" key="1">
    <source>
        <dbReference type="SAM" id="MobiDB-lite"/>
    </source>
</evidence>
<reference evidence="2" key="2">
    <citation type="submission" date="2021-04" db="EMBL/GenBank/DDBJ databases">
        <authorList>
            <person name="Gilroy R."/>
        </authorList>
    </citation>
    <scope>NUCLEOTIDE SEQUENCE</scope>
    <source>
        <strain evidence="2">CHK185-5351</strain>
    </source>
</reference>
<protein>
    <submittedName>
        <fullName evidence="2">PqqD family protein</fullName>
    </submittedName>
</protein>